<gene>
    <name evidence="1" type="ORF">HGP29_24305</name>
</gene>
<dbReference type="Proteomes" id="UP000585050">
    <property type="component" value="Unassembled WGS sequence"/>
</dbReference>
<protein>
    <submittedName>
        <fullName evidence="1">Uncharacterized protein</fullName>
    </submittedName>
</protein>
<keyword evidence="2" id="KW-1185">Reference proteome</keyword>
<dbReference type="EMBL" id="JABAIL010000011">
    <property type="protein sequence ID" value="NLR94349.1"/>
    <property type="molecule type" value="Genomic_DNA"/>
</dbReference>
<dbReference type="AlphaFoldDB" id="A0A7X8SQ45"/>
<organism evidence="1 2">
    <name type="scientific">Flammeovirga agarivorans</name>
    <dbReference type="NCBI Taxonomy" id="2726742"/>
    <lineage>
        <taxon>Bacteria</taxon>
        <taxon>Pseudomonadati</taxon>
        <taxon>Bacteroidota</taxon>
        <taxon>Cytophagia</taxon>
        <taxon>Cytophagales</taxon>
        <taxon>Flammeovirgaceae</taxon>
        <taxon>Flammeovirga</taxon>
    </lineage>
</organism>
<proteinExistence type="predicted"/>
<evidence type="ECO:0000313" key="1">
    <source>
        <dbReference type="EMBL" id="NLR94349.1"/>
    </source>
</evidence>
<evidence type="ECO:0000313" key="2">
    <source>
        <dbReference type="Proteomes" id="UP000585050"/>
    </source>
</evidence>
<sequence length="299" mass="34175">MNFYLSRSLYLLVILFFVTTVSTLANDILALKSGNFIAVSTCNVKKDGTVNFTTIGGERKFINYKEVDYYFSSSSNRNYHFVSIKDKVKKVYLLYKSKFNIYYTISTHVNGQNSYTTTYYYIGDDVEAEAISSTGLQFGDKQKTIDLFEKYLGDDPISVSELNAPGFTRSWHSSVKQIIMSYMERNPAPELKTAKKEALITVFAKKVNGECKITFNGEEVKVDKSFRLELRVPNDYTSILTVGTNKYFLSVSKLYPEYYELKSRESGWILKYKGGSSSAKLKAEKYPLITPFQKEEVVN</sequence>
<accession>A0A7X8SQ45</accession>
<name>A0A7X8SQ45_9BACT</name>
<comment type="caution">
    <text evidence="1">The sequence shown here is derived from an EMBL/GenBank/DDBJ whole genome shotgun (WGS) entry which is preliminary data.</text>
</comment>
<reference evidence="1 2" key="1">
    <citation type="submission" date="2020-04" db="EMBL/GenBank/DDBJ databases">
        <title>Flammeovirga sp. SR4, a novel species isolated from seawater.</title>
        <authorList>
            <person name="Wang X."/>
        </authorList>
    </citation>
    <scope>NUCLEOTIDE SEQUENCE [LARGE SCALE GENOMIC DNA]</scope>
    <source>
        <strain evidence="1 2">SR4</strain>
    </source>
</reference>
<dbReference type="RefSeq" id="WP_168885060.1">
    <property type="nucleotide sequence ID" value="NZ_JABAIL010000011.1"/>
</dbReference>